<evidence type="ECO:0008006" key="4">
    <source>
        <dbReference type="Google" id="ProtNLM"/>
    </source>
</evidence>
<proteinExistence type="predicted"/>
<gene>
    <name evidence="2" type="ORF">KB874_15985</name>
</gene>
<keyword evidence="1" id="KW-0472">Membrane</keyword>
<feature type="transmembrane region" description="Helical" evidence="1">
    <location>
        <begin position="104"/>
        <end position="124"/>
    </location>
</feature>
<sequence>MRHQRDNHDRREQGVEAGLGVLFLAAFPLVLWLFQGSAVALLSALVEFMLLALALRLIAQGQAVTRAYDAARVAYRPKLPRKLMGSTLIGLVVLILAGHQFPTLLWPLACGLMAFLLSVLAFGIDPMKDKGLDDPAELQRLQHKALITEVETTLAEVVSRVAGLNDADLTRRSRAATETVLRLMRASAQEPAQLDQLRKPLTTVTRILGEEVMRLESDWEGAQQPFARRRYVAKLSLLVEKFQDLAFRGGVRVGRDAFDMEADLLLERMRGDSAA</sequence>
<dbReference type="Proteomes" id="UP000681356">
    <property type="component" value="Unassembled WGS sequence"/>
</dbReference>
<evidence type="ECO:0000313" key="3">
    <source>
        <dbReference type="Proteomes" id="UP000681356"/>
    </source>
</evidence>
<evidence type="ECO:0000256" key="1">
    <source>
        <dbReference type="SAM" id="Phobius"/>
    </source>
</evidence>
<reference evidence="2" key="1">
    <citation type="submission" date="2021-04" db="EMBL/GenBank/DDBJ databases">
        <authorList>
            <person name="Yoon J."/>
        </authorList>
    </citation>
    <scope>NUCLEOTIDE SEQUENCE</scope>
    <source>
        <strain evidence="2">KMU-90</strain>
    </source>
</reference>
<comment type="caution">
    <text evidence="2">The sequence shown here is derived from an EMBL/GenBank/DDBJ whole genome shotgun (WGS) entry which is preliminary data.</text>
</comment>
<dbReference type="EMBL" id="JAGTUU010000006">
    <property type="protein sequence ID" value="MBS0125587.1"/>
    <property type="molecule type" value="Genomic_DNA"/>
</dbReference>
<dbReference type="RefSeq" id="WP_212537550.1">
    <property type="nucleotide sequence ID" value="NZ_JAGTUU010000006.1"/>
</dbReference>
<protein>
    <recommendedName>
        <fullName evidence="4">5-bromo-4-chloroindolyl phosphate hydrolase</fullName>
    </recommendedName>
</protein>
<keyword evidence="3" id="KW-1185">Reference proteome</keyword>
<evidence type="ECO:0000313" key="2">
    <source>
        <dbReference type="EMBL" id="MBS0125587.1"/>
    </source>
</evidence>
<keyword evidence="1" id="KW-0812">Transmembrane</keyword>
<feature type="transmembrane region" description="Helical" evidence="1">
    <location>
        <begin position="40"/>
        <end position="59"/>
    </location>
</feature>
<feature type="transmembrane region" description="Helical" evidence="1">
    <location>
        <begin position="15"/>
        <end position="34"/>
    </location>
</feature>
<feature type="transmembrane region" description="Helical" evidence="1">
    <location>
        <begin position="79"/>
        <end position="98"/>
    </location>
</feature>
<name>A0A8J7WDH3_9RHOB</name>
<accession>A0A8J7WDH3</accession>
<keyword evidence="1" id="KW-1133">Transmembrane helix</keyword>
<organism evidence="2 3">
    <name type="scientific">Thetidibacter halocola</name>
    <dbReference type="NCBI Taxonomy" id="2827239"/>
    <lineage>
        <taxon>Bacteria</taxon>
        <taxon>Pseudomonadati</taxon>
        <taxon>Pseudomonadota</taxon>
        <taxon>Alphaproteobacteria</taxon>
        <taxon>Rhodobacterales</taxon>
        <taxon>Roseobacteraceae</taxon>
        <taxon>Thetidibacter</taxon>
    </lineage>
</organism>
<dbReference type="AlphaFoldDB" id="A0A8J7WDH3"/>